<name>A0ABT1BF22_9ENTR</name>
<keyword evidence="3" id="KW-1185">Reference proteome</keyword>
<feature type="chain" id="PRO_5047450467" description="Fimbrial protein" evidence="1">
    <location>
        <begin position="29"/>
        <end position="175"/>
    </location>
</feature>
<evidence type="ECO:0000256" key="1">
    <source>
        <dbReference type="SAM" id="SignalP"/>
    </source>
</evidence>
<proteinExistence type="predicted"/>
<comment type="caution">
    <text evidence="2">The sequence shown here is derived from an EMBL/GenBank/DDBJ whole genome shotgun (WGS) entry which is preliminary data.</text>
</comment>
<feature type="signal peptide" evidence="1">
    <location>
        <begin position="1"/>
        <end position="28"/>
    </location>
</feature>
<evidence type="ECO:0000313" key="3">
    <source>
        <dbReference type="Proteomes" id="UP001139290"/>
    </source>
</evidence>
<dbReference type="Proteomes" id="UP001139290">
    <property type="component" value="Unassembled WGS sequence"/>
</dbReference>
<organism evidence="2 3">
    <name type="scientific">Citrobacter meridianamericanus</name>
    <dbReference type="NCBI Taxonomy" id="2894201"/>
    <lineage>
        <taxon>Bacteria</taxon>
        <taxon>Pseudomonadati</taxon>
        <taxon>Pseudomonadota</taxon>
        <taxon>Gammaproteobacteria</taxon>
        <taxon>Enterobacterales</taxon>
        <taxon>Enterobacteriaceae</taxon>
        <taxon>Citrobacter</taxon>
    </lineage>
</organism>
<keyword evidence="1" id="KW-0732">Signal</keyword>
<evidence type="ECO:0000313" key="2">
    <source>
        <dbReference type="EMBL" id="MCO5784265.1"/>
    </source>
</evidence>
<dbReference type="RefSeq" id="WP_252838998.1">
    <property type="nucleotide sequence ID" value="NZ_JAJJVQ010000011.1"/>
</dbReference>
<dbReference type="EMBL" id="JAJJVQ010000011">
    <property type="protein sequence ID" value="MCO5784265.1"/>
    <property type="molecule type" value="Genomic_DNA"/>
</dbReference>
<gene>
    <name evidence="2" type="ORF">LOD26_23555</name>
</gene>
<protein>
    <recommendedName>
        <fullName evidence="4">Fimbrial protein</fullName>
    </recommendedName>
</protein>
<accession>A0ABT1BF22</accession>
<sequence length="175" mass="17965">MKNRAVSAKAAGVVLAGMLPLLPGQVLATGSSITEFSLQLDAPGCSVSVPGDHSLGNMVAGTKKTRAPYTMKVVCEADRPYVLYAEAIGAPSSGTDWAAMLVDGKAPAPGAETTLKLLKNGTPVNLQGAGKDDNSATFCSGSTARACTLVPEVNVPVNAEKGYVSTTVRFTLRHT</sequence>
<reference evidence="2" key="1">
    <citation type="submission" date="2021-11" db="EMBL/GenBank/DDBJ databases">
        <title>Citrobacter meridianamericanus sp. nov. isolated from soil.</title>
        <authorList>
            <person name="Furlan J.P.R."/>
            <person name="Stehling E.G."/>
        </authorList>
    </citation>
    <scope>NUCLEOTIDE SEQUENCE</scope>
    <source>
        <strain evidence="2">BR102</strain>
    </source>
</reference>
<evidence type="ECO:0008006" key="4">
    <source>
        <dbReference type="Google" id="ProtNLM"/>
    </source>
</evidence>